<dbReference type="Proteomes" id="UP001055811">
    <property type="component" value="Linkage Group LG02"/>
</dbReference>
<accession>A0ACB9GEK7</accession>
<organism evidence="1 2">
    <name type="scientific">Cichorium intybus</name>
    <name type="common">Chicory</name>
    <dbReference type="NCBI Taxonomy" id="13427"/>
    <lineage>
        <taxon>Eukaryota</taxon>
        <taxon>Viridiplantae</taxon>
        <taxon>Streptophyta</taxon>
        <taxon>Embryophyta</taxon>
        <taxon>Tracheophyta</taxon>
        <taxon>Spermatophyta</taxon>
        <taxon>Magnoliopsida</taxon>
        <taxon>eudicotyledons</taxon>
        <taxon>Gunneridae</taxon>
        <taxon>Pentapetalae</taxon>
        <taxon>asterids</taxon>
        <taxon>campanulids</taxon>
        <taxon>Asterales</taxon>
        <taxon>Asteraceae</taxon>
        <taxon>Cichorioideae</taxon>
        <taxon>Cichorieae</taxon>
        <taxon>Cichoriinae</taxon>
        <taxon>Cichorium</taxon>
    </lineage>
</organism>
<gene>
    <name evidence="1" type="ORF">L2E82_11490</name>
</gene>
<reference evidence="1 2" key="2">
    <citation type="journal article" date="2022" name="Mol. Ecol. Resour.">
        <title>The genomes of chicory, endive, great burdock and yacon provide insights into Asteraceae paleo-polyploidization history and plant inulin production.</title>
        <authorList>
            <person name="Fan W."/>
            <person name="Wang S."/>
            <person name="Wang H."/>
            <person name="Wang A."/>
            <person name="Jiang F."/>
            <person name="Liu H."/>
            <person name="Zhao H."/>
            <person name="Xu D."/>
            <person name="Zhang Y."/>
        </authorList>
    </citation>
    <scope>NUCLEOTIDE SEQUENCE [LARGE SCALE GENOMIC DNA]</scope>
    <source>
        <strain evidence="2">cv. Punajuju</strain>
        <tissue evidence="1">Leaves</tissue>
    </source>
</reference>
<evidence type="ECO:0000313" key="2">
    <source>
        <dbReference type="Proteomes" id="UP001055811"/>
    </source>
</evidence>
<reference evidence="2" key="1">
    <citation type="journal article" date="2022" name="Mol. Ecol. Resour.">
        <title>The genomes of chicory, endive, great burdock and yacon provide insights into Asteraceae palaeo-polyploidization history and plant inulin production.</title>
        <authorList>
            <person name="Fan W."/>
            <person name="Wang S."/>
            <person name="Wang H."/>
            <person name="Wang A."/>
            <person name="Jiang F."/>
            <person name="Liu H."/>
            <person name="Zhao H."/>
            <person name="Xu D."/>
            <person name="Zhang Y."/>
        </authorList>
    </citation>
    <scope>NUCLEOTIDE SEQUENCE [LARGE SCALE GENOMIC DNA]</scope>
    <source>
        <strain evidence="2">cv. Punajuju</strain>
    </source>
</reference>
<sequence>MATIVPIPIQQIGTHVDLDSVNDDATKLKSAIEYKQIHTFDFAMIFRTRSFFELKAIFESYHQKYGNLISEDIKDSGNDMLESLLKIMFRCIVSPKKHFAESCNFGCGCGCGIENGTTNEDPLINDFVTEDIRKYITPKETRVGKKNIYGIDEIYNTIGHGCVSMKKELEEYMDYDIGLFCKDDWNIAQNLMIKVCDPLPKRRCLTRASKLFQKPYPINETLSLSLPYTAATLSLPPPRSP</sequence>
<proteinExistence type="predicted"/>
<evidence type="ECO:0000313" key="1">
    <source>
        <dbReference type="EMBL" id="KAI3781475.1"/>
    </source>
</evidence>
<dbReference type="EMBL" id="CM042010">
    <property type="protein sequence ID" value="KAI3781475.1"/>
    <property type="molecule type" value="Genomic_DNA"/>
</dbReference>
<keyword evidence="2" id="KW-1185">Reference proteome</keyword>
<comment type="caution">
    <text evidence="1">The sequence shown here is derived from an EMBL/GenBank/DDBJ whole genome shotgun (WGS) entry which is preliminary data.</text>
</comment>
<protein>
    <submittedName>
        <fullName evidence="1">Uncharacterized protein</fullName>
    </submittedName>
</protein>
<name>A0ACB9GEK7_CICIN</name>